<dbReference type="GO" id="GO:0008610">
    <property type="term" value="P:lipid biosynthetic process"/>
    <property type="evidence" value="ECO:0007669"/>
    <property type="project" value="UniProtKB-ARBA"/>
</dbReference>
<dbReference type="PANTHER" id="PTHR19353">
    <property type="entry name" value="FATTY ACID DESATURASE 2"/>
    <property type="match status" value="1"/>
</dbReference>
<protein>
    <submittedName>
        <fullName evidence="3">Fatty acid desaturase</fullName>
    </submittedName>
</protein>
<evidence type="ECO:0000313" key="3">
    <source>
        <dbReference type="EMBL" id="ACB33150.1"/>
    </source>
</evidence>
<dbReference type="EMBL" id="CP001013">
    <property type="protein sequence ID" value="ACB33150.1"/>
    <property type="molecule type" value="Genomic_DNA"/>
</dbReference>
<dbReference type="AlphaFoldDB" id="B1Y1X0"/>
<evidence type="ECO:0000259" key="2">
    <source>
        <dbReference type="Pfam" id="PF00487"/>
    </source>
</evidence>
<sequence>MATPSDITSDLAALRAQLHESGSPHRALLQLDPWRSIIDLLIDLALVGSSVVVVIEWGLGWAPLAILLLGNRQRALGNLLHDAGHRNLCSRRWVNDGIARWLLAPLLFASLSLYRTTHFRHHQWLGRADADPDFLVPPAAMPKHWLSRFLACAGSGSAWRGSLWGHLVHAEVSGAGRSYIVVWWAVALGLMVLAAGASFTAHFVGLWLVARATTFHLITTFREMCDHHGLVPGGVFSFTRDVACHGLLRACIHPRNNGYHLTHHLLPAVPYYRLPQAHRLLNRLPIVHARGQVCDAYFTGPRAVVHAWQSDTNR</sequence>
<dbReference type="Pfam" id="PF00487">
    <property type="entry name" value="FA_desaturase"/>
    <property type="match status" value="1"/>
</dbReference>
<dbReference type="eggNOG" id="COG3239">
    <property type="taxonomic scope" value="Bacteria"/>
</dbReference>
<evidence type="ECO:0000256" key="1">
    <source>
        <dbReference type="SAM" id="Phobius"/>
    </source>
</evidence>
<keyword evidence="1" id="KW-0812">Transmembrane</keyword>
<dbReference type="InterPro" id="IPR012171">
    <property type="entry name" value="Fatty_acid_desaturase"/>
</dbReference>
<keyword evidence="1" id="KW-1133">Transmembrane helix</keyword>
<feature type="domain" description="Fatty acid desaturase" evidence="2">
    <location>
        <begin position="60"/>
        <end position="282"/>
    </location>
</feature>
<keyword evidence="4" id="KW-1185">Reference proteome</keyword>
<dbReference type="Proteomes" id="UP000001693">
    <property type="component" value="Chromosome"/>
</dbReference>
<dbReference type="KEGG" id="lch:Lcho_0878"/>
<gene>
    <name evidence="3" type="ordered locus">Lcho_0878</name>
</gene>
<name>B1Y1X0_LEPCP</name>
<dbReference type="InterPro" id="IPR005804">
    <property type="entry name" value="FA_desaturase_dom"/>
</dbReference>
<dbReference type="RefSeq" id="WP_012345912.1">
    <property type="nucleotide sequence ID" value="NC_010524.1"/>
</dbReference>
<keyword evidence="1" id="KW-0472">Membrane</keyword>
<feature type="transmembrane region" description="Helical" evidence="1">
    <location>
        <begin position="44"/>
        <end position="69"/>
    </location>
</feature>
<feature type="transmembrane region" description="Helical" evidence="1">
    <location>
        <begin position="181"/>
        <end position="209"/>
    </location>
</feature>
<reference evidence="3 4" key="1">
    <citation type="submission" date="2008-03" db="EMBL/GenBank/DDBJ databases">
        <title>Complete sequence of Leptothrix cholodnii SP-6.</title>
        <authorList>
            <consortium name="US DOE Joint Genome Institute"/>
            <person name="Copeland A."/>
            <person name="Lucas S."/>
            <person name="Lapidus A."/>
            <person name="Glavina del Rio T."/>
            <person name="Dalin E."/>
            <person name="Tice H."/>
            <person name="Bruce D."/>
            <person name="Goodwin L."/>
            <person name="Pitluck S."/>
            <person name="Chertkov O."/>
            <person name="Brettin T."/>
            <person name="Detter J.C."/>
            <person name="Han C."/>
            <person name="Kuske C.R."/>
            <person name="Schmutz J."/>
            <person name="Larimer F."/>
            <person name="Land M."/>
            <person name="Hauser L."/>
            <person name="Kyrpides N."/>
            <person name="Lykidis A."/>
            <person name="Emerson D."/>
            <person name="Richardson P."/>
        </authorList>
    </citation>
    <scope>NUCLEOTIDE SEQUENCE [LARGE SCALE GENOMIC DNA]</scope>
    <source>
        <strain evidence="4">ATCC 51168 / LMG 8142 / SP-6</strain>
    </source>
</reference>
<dbReference type="STRING" id="395495.Lcho_0878"/>
<dbReference type="PANTHER" id="PTHR19353:SF19">
    <property type="entry name" value="DELTA(5) FATTY ACID DESATURASE C-RELATED"/>
    <property type="match status" value="1"/>
</dbReference>
<accession>B1Y1X0</accession>
<dbReference type="HOGENOM" id="CLU_052920_0_0_4"/>
<dbReference type="OrthoDB" id="9800167at2"/>
<organism evidence="3 4">
    <name type="scientific">Leptothrix cholodnii (strain ATCC 51168 / LMG 8142 / SP-6)</name>
    <name type="common">Leptothrix discophora (strain SP-6)</name>
    <dbReference type="NCBI Taxonomy" id="395495"/>
    <lineage>
        <taxon>Bacteria</taxon>
        <taxon>Pseudomonadati</taxon>
        <taxon>Pseudomonadota</taxon>
        <taxon>Betaproteobacteria</taxon>
        <taxon>Burkholderiales</taxon>
        <taxon>Sphaerotilaceae</taxon>
        <taxon>Leptothrix</taxon>
    </lineage>
</organism>
<dbReference type="GO" id="GO:0016717">
    <property type="term" value="F:oxidoreductase activity, acting on paired donors, with oxidation of a pair of donors resulting in the reduction of molecular oxygen to two molecules of water"/>
    <property type="evidence" value="ECO:0007669"/>
    <property type="project" value="TreeGrafter"/>
</dbReference>
<proteinExistence type="predicted"/>
<evidence type="ECO:0000313" key="4">
    <source>
        <dbReference type="Proteomes" id="UP000001693"/>
    </source>
</evidence>
<dbReference type="GO" id="GO:0016020">
    <property type="term" value="C:membrane"/>
    <property type="evidence" value="ECO:0007669"/>
    <property type="project" value="TreeGrafter"/>
</dbReference>